<dbReference type="Gene3D" id="1.10.287.70">
    <property type="match status" value="1"/>
</dbReference>
<feature type="transmembrane region" description="Helical" evidence="2">
    <location>
        <begin position="371"/>
        <end position="396"/>
    </location>
</feature>
<reference evidence="3" key="1">
    <citation type="submission" date="2022-03" db="EMBL/GenBank/DDBJ databases">
        <authorList>
            <person name="Martin C."/>
        </authorList>
    </citation>
    <scope>NUCLEOTIDE SEQUENCE</scope>
</reference>
<feature type="region of interest" description="Disordered" evidence="1">
    <location>
        <begin position="187"/>
        <end position="265"/>
    </location>
</feature>
<dbReference type="EMBL" id="CAIIXF020000012">
    <property type="protein sequence ID" value="CAH1802205.1"/>
    <property type="molecule type" value="Genomic_DNA"/>
</dbReference>
<feature type="transmembrane region" description="Helical" evidence="2">
    <location>
        <begin position="315"/>
        <end position="335"/>
    </location>
</feature>
<keyword evidence="2" id="KW-0472">Membrane</keyword>
<gene>
    <name evidence="3" type="ORF">OFUS_LOCUS25914</name>
</gene>
<keyword evidence="4" id="KW-1185">Reference proteome</keyword>
<keyword evidence="2" id="KW-1133">Transmembrane helix</keyword>
<feature type="transmembrane region" description="Helical" evidence="2">
    <location>
        <begin position="562"/>
        <end position="585"/>
    </location>
</feature>
<dbReference type="AlphaFoldDB" id="A0A8J1TLF1"/>
<evidence type="ECO:0000256" key="1">
    <source>
        <dbReference type="SAM" id="MobiDB-lite"/>
    </source>
</evidence>
<evidence type="ECO:0000313" key="4">
    <source>
        <dbReference type="Proteomes" id="UP000749559"/>
    </source>
</evidence>
<name>A0A8J1TLF1_OWEFU</name>
<feature type="compositionally biased region" description="Basic and acidic residues" evidence="1">
    <location>
        <begin position="240"/>
        <end position="249"/>
    </location>
</feature>
<dbReference type="Proteomes" id="UP000749559">
    <property type="component" value="Unassembled WGS sequence"/>
</dbReference>
<comment type="caution">
    <text evidence="3">The sequence shown here is derived from an EMBL/GenBank/DDBJ whole genome shotgun (WGS) entry which is preliminary data.</text>
</comment>
<feature type="compositionally biased region" description="Low complexity" evidence="1">
    <location>
        <begin position="210"/>
        <end position="226"/>
    </location>
</feature>
<feature type="region of interest" description="Disordered" evidence="1">
    <location>
        <begin position="139"/>
        <end position="159"/>
    </location>
</feature>
<keyword evidence="2" id="KW-0812">Transmembrane</keyword>
<feature type="transmembrane region" description="Helical" evidence="2">
    <location>
        <begin position="635"/>
        <end position="655"/>
    </location>
</feature>
<accession>A0A8J1TLF1</accession>
<organism evidence="3 4">
    <name type="scientific">Owenia fusiformis</name>
    <name type="common">Polychaete worm</name>
    <dbReference type="NCBI Taxonomy" id="6347"/>
    <lineage>
        <taxon>Eukaryota</taxon>
        <taxon>Metazoa</taxon>
        <taxon>Spiralia</taxon>
        <taxon>Lophotrochozoa</taxon>
        <taxon>Annelida</taxon>
        <taxon>Polychaeta</taxon>
        <taxon>Sedentaria</taxon>
        <taxon>Canalipalpata</taxon>
        <taxon>Sabellida</taxon>
        <taxon>Oweniida</taxon>
        <taxon>Oweniidae</taxon>
        <taxon>Owenia</taxon>
    </lineage>
</organism>
<evidence type="ECO:0000256" key="2">
    <source>
        <dbReference type="SAM" id="Phobius"/>
    </source>
</evidence>
<protein>
    <submittedName>
        <fullName evidence="3">Uncharacterized protein</fullName>
    </submittedName>
</protein>
<feature type="transmembrane region" description="Helical" evidence="2">
    <location>
        <begin position="341"/>
        <end position="359"/>
    </location>
</feature>
<proteinExistence type="predicted"/>
<feature type="transmembrane region" description="Helical" evidence="2">
    <location>
        <begin position="523"/>
        <end position="542"/>
    </location>
</feature>
<sequence>MAEPGDFRAWCQTQGLTENTVQMLLDHGFTNQDTLRLVTQPIIDKELETENLGQRLLLKEAIHKLWLTSSSAYPIPGPASYMGPPAYDTITHGNPSPAPGELFPLETLYSSNTQLPPLQDVHPPPKSMIFSSAQSISTVDLPTGTSTSQAQSKAKKPSAKIIPAPKNAAKVEHATVPIDAKIVVATEQHSKKQPKKKTEVAEADTPKVQSAAKKTTAAPKKAAKAPVSKDDKIVVTMEQHPPKESDKKTNAQADTPKAQSAAKKTTAATKKAAKVGQAPVCEDDKTVVATEQPKQPKKKAQFSYTNPYGKAMIDLTWLAIWFCFALLAISIASAFNNTSTWKYFTGLWVFIIIAIAVFYGDKIKKLPAGNLVTETFFIVMSVLLHLALVACLVTMATSAYGMYIDREIHVNGTSCDDKLLKTLKLKCDYNTTSNNETYTGPNVIGWNDQQAFHTGNIVLAYIVFVLVVWALYARRDFIDGLPPITFKDDIEKGFIETSFMFKLTPISFPFLSIVEVVFKTTMWQLFLPLISGCILLISGFHAQKLHFLPKGDKKKKRYKVQIILLTVSMVVVLATVGVHGAGIHLDNEIHEYGVSCDEVYIKYFDYTCEVEKSAGETGHTTHAYLNTGELNYKQGIHLGIVVLGVFHVIFLFIAINSGSVFMVQNGLKCC</sequence>
<evidence type="ECO:0000313" key="3">
    <source>
        <dbReference type="EMBL" id="CAH1802205.1"/>
    </source>
</evidence>
<feature type="transmembrane region" description="Helical" evidence="2">
    <location>
        <begin position="451"/>
        <end position="472"/>
    </location>
</feature>